<proteinExistence type="predicted"/>
<sequence length="70" mass="8442">MDRSGREQQTQMPWLKQSAFSMLCAEEKKVGHKHYDERNKNQKEVEFHYADRREKKTDLKIDFLPQQMAA</sequence>
<keyword evidence="2" id="KW-1185">Reference proteome</keyword>
<protein>
    <submittedName>
        <fullName evidence="1">CLUMA_CG000249, isoform A</fullName>
    </submittedName>
</protein>
<name>A0A1J1HDW0_9DIPT</name>
<organism evidence="1 2">
    <name type="scientific">Clunio marinus</name>
    <dbReference type="NCBI Taxonomy" id="568069"/>
    <lineage>
        <taxon>Eukaryota</taxon>
        <taxon>Metazoa</taxon>
        <taxon>Ecdysozoa</taxon>
        <taxon>Arthropoda</taxon>
        <taxon>Hexapoda</taxon>
        <taxon>Insecta</taxon>
        <taxon>Pterygota</taxon>
        <taxon>Neoptera</taxon>
        <taxon>Endopterygota</taxon>
        <taxon>Diptera</taxon>
        <taxon>Nematocera</taxon>
        <taxon>Chironomoidea</taxon>
        <taxon>Chironomidae</taxon>
        <taxon>Clunio</taxon>
    </lineage>
</organism>
<accession>A0A1J1HDW0</accession>
<dbReference type="AlphaFoldDB" id="A0A1J1HDW0"/>
<evidence type="ECO:0000313" key="1">
    <source>
        <dbReference type="EMBL" id="CRK86152.1"/>
    </source>
</evidence>
<evidence type="ECO:0000313" key="2">
    <source>
        <dbReference type="Proteomes" id="UP000183832"/>
    </source>
</evidence>
<gene>
    <name evidence="1" type="ORF">CLUMA_CG000249</name>
</gene>
<dbReference type="EMBL" id="CVRI01000001">
    <property type="protein sequence ID" value="CRK86152.1"/>
    <property type="molecule type" value="Genomic_DNA"/>
</dbReference>
<dbReference type="Proteomes" id="UP000183832">
    <property type="component" value="Unassembled WGS sequence"/>
</dbReference>
<reference evidence="1 2" key="1">
    <citation type="submission" date="2015-04" db="EMBL/GenBank/DDBJ databases">
        <authorList>
            <person name="Syromyatnikov M.Y."/>
            <person name="Popov V.N."/>
        </authorList>
    </citation>
    <scope>NUCLEOTIDE SEQUENCE [LARGE SCALE GENOMIC DNA]</scope>
</reference>